<reference evidence="9 11" key="1">
    <citation type="submission" date="2017-06" db="EMBL/GenBank/DDBJ databases">
        <title>Genome Sequencing of the methanotroph Methylovulum psychrotolerants str. HV10-M2 isolated from a high-altitude environment.</title>
        <authorList>
            <person name="Mateos-Rivera A."/>
        </authorList>
    </citation>
    <scope>NUCLEOTIDE SEQUENCE [LARGE SCALE GENOMIC DNA]</scope>
    <source>
        <strain evidence="9 11">HV10_M2</strain>
    </source>
</reference>
<keyword evidence="3 7" id="KW-0812">Transmembrane</keyword>
<dbReference type="EMBL" id="CP022129">
    <property type="protein sequence ID" value="ASF45724.1"/>
    <property type="molecule type" value="Genomic_DNA"/>
</dbReference>
<dbReference type="Proteomes" id="UP000237423">
    <property type="component" value="Unassembled WGS sequence"/>
</dbReference>
<evidence type="ECO:0000313" key="12">
    <source>
        <dbReference type="Proteomes" id="UP000237423"/>
    </source>
</evidence>
<dbReference type="GO" id="GO:0005886">
    <property type="term" value="C:plasma membrane"/>
    <property type="evidence" value="ECO:0007669"/>
    <property type="project" value="UniProtKB-SubCell"/>
</dbReference>
<evidence type="ECO:0000313" key="10">
    <source>
        <dbReference type="EMBL" id="POZ52132.1"/>
    </source>
</evidence>
<evidence type="ECO:0000256" key="5">
    <source>
        <dbReference type="ARBA" id="ARBA00023136"/>
    </source>
</evidence>
<comment type="similarity">
    <text evidence="6">Belongs to the YccS/YhfK family.</text>
</comment>
<gene>
    <name evidence="10" type="ORF">AADEFJLK_02354</name>
    <name evidence="9" type="ORF">CEK71_06360</name>
</gene>
<evidence type="ECO:0000313" key="9">
    <source>
        <dbReference type="EMBL" id="ASF45724.1"/>
    </source>
</evidence>
<keyword evidence="11" id="KW-1185">Reference proteome</keyword>
<feature type="transmembrane region" description="Helical" evidence="7">
    <location>
        <begin position="529"/>
        <end position="547"/>
    </location>
</feature>
<dbReference type="AlphaFoldDB" id="A0A1Z4BWQ0"/>
<accession>A0A1Z4BWQ0</accession>
<feature type="domain" description="Integral membrane bound transporter" evidence="8">
    <location>
        <begin position="411"/>
        <end position="538"/>
    </location>
</feature>
<evidence type="ECO:0000313" key="11">
    <source>
        <dbReference type="Proteomes" id="UP000197019"/>
    </source>
</evidence>
<feature type="transmembrane region" description="Helical" evidence="7">
    <location>
        <begin position="165"/>
        <end position="185"/>
    </location>
</feature>
<feature type="transmembrane region" description="Helical" evidence="7">
    <location>
        <begin position="472"/>
        <end position="490"/>
    </location>
</feature>
<feature type="transmembrane region" description="Helical" evidence="7">
    <location>
        <begin position="122"/>
        <end position="145"/>
    </location>
</feature>
<dbReference type="Proteomes" id="UP000197019">
    <property type="component" value="Chromosome"/>
</dbReference>
<evidence type="ECO:0000256" key="6">
    <source>
        <dbReference type="ARBA" id="ARBA00043993"/>
    </source>
</evidence>
<dbReference type="Pfam" id="PF13515">
    <property type="entry name" value="FUSC_2"/>
    <property type="match status" value="1"/>
</dbReference>
<dbReference type="OrthoDB" id="105720at2"/>
<feature type="transmembrane region" description="Helical" evidence="7">
    <location>
        <begin position="446"/>
        <end position="466"/>
    </location>
</feature>
<organism evidence="9 11">
    <name type="scientific">Methylovulum psychrotolerans</name>
    <dbReference type="NCBI Taxonomy" id="1704499"/>
    <lineage>
        <taxon>Bacteria</taxon>
        <taxon>Pseudomonadati</taxon>
        <taxon>Pseudomonadota</taxon>
        <taxon>Gammaproteobacteria</taxon>
        <taxon>Methylococcales</taxon>
        <taxon>Methylococcaceae</taxon>
        <taxon>Methylovulum</taxon>
    </lineage>
</organism>
<sequence length="745" mass="81935">MSNGGPQPASVPNERRGGLWFGTSLTQFLIAELRDFPGRRVAALRLFIVSLIIALVSQTLHVPPLGAIALLICLSYDAYANAGQSLAFGMRQLGYISVTTLISVVTLMFAGNDAWLLLPLSFIILAVALFHARLIAWPTGIALWYSVAVLYGPSTPEQGIYNALWNIPIIGVLAIGSWTVVHLTIKPQDPLKQLKASIAAQLAAVETILSTRLADSGVTLQTQAMPKHTIPDSLGKILVLLANTELLHPSTHQQHDTYLALLLEIDGLRQIAIWLDQTLTPAFRRQPMDQEKLNVYLALQSACAMLRQGVEESRDVSGQIGTLLTDAVLHSYAPQTNPSILTAMWRALQRITGLLHDLHQPDTDVPTLAGETDDDETEGRWFPAWFGYAFWATHADSLQFGIKFSLGAIVCALIVESLGWPAINTAIPTCLVAAQTSLGADYRLSLLRLSGAVVGGLCAYFYVLVFQSQLDTVAGFALATAPFWALAAWISSGSERIAYLGRQLGFSFAMFVLHDFGPVSDLYLPRDRVAGIFLGIIVMGVLDYALWPRRSIVLARHHSIAALHTIAKLTARLPDLGVLLTHTLPLRLSADKDLAAAQDLVVHAILEPDAKLSHKIYERTTLSALIEAAGKLSGLLQIRRRYRLLSGQQFSHFPDELQQYSRAFDKALASELENAALMLQGGQQETWTEVADIHELLKQSYTKHHRIDSLPADLALEWELRFRLDQQIMELVEKIQITARDSVDL</sequence>
<evidence type="ECO:0000256" key="4">
    <source>
        <dbReference type="ARBA" id="ARBA00022989"/>
    </source>
</evidence>
<comment type="subcellular location">
    <subcellularLocation>
        <location evidence="1">Cell membrane</location>
        <topology evidence="1">Multi-pass membrane protein</topology>
    </subcellularLocation>
</comment>
<keyword evidence="2" id="KW-1003">Cell membrane</keyword>
<dbReference type="RefSeq" id="WP_088618600.1">
    <property type="nucleotide sequence ID" value="NZ_CP022129.1"/>
</dbReference>
<dbReference type="KEGG" id="mpsy:CEK71_06360"/>
<protein>
    <submittedName>
        <fullName evidence="9">FUSC family protein</fullName>
    </submittedName>
</protein>
<reference evidence="10 12" key="2">
    <citation type="submission" date="2017-11" db="EMBL/GenBank/DDBJ databases">
        <title>Draft Genome Sequence of Methylobacter psychrotolerans Sph1T, an Obligate Methanotroph from Low-Temperature Environments.</title>
        <authorList>
            <person name="Oshkin I.Y."/>
            <person name="Miroshnikov K."/>
            <person name="Belova S.E."/>
            <person name="Korzhenkov A."/>
            <person name="Toshchakov S.V."/>
            <person name="Dedysh S.N."/>
        </authorList>
    </citation>
    <scope>NUCLEOTIDE SEQUENCE [LARGE SCALE GENOMIC DNA]</scope>
    <source>
        <strain evidence="10 12">Sph1</strain>
    </source>
</reference>
<evidence type="ECO:0000256" key="3">
    <source>
        <dbReference type="ARBA" id="ARBA00022692"/>
    </source>
</evidence>
<keyword evidence="4 7" id="KW-1133">Transmembrane helix</keyword>
<keyword evidence="5 7" id="KW-0472">Membrane</keyword>
<feature type="transmembrane region" description="Helical" evidence="7">
    <location>
        <begin position="46"/>
        <end position="72"/>
    </location>
</feature>
<feature type="transmembrane region" description="Helical" evidence="7">
    <location>
        <begin position="92"/>
        <end position="110"/>
    </location>
</feature>
<evidence type="ECO:0000256" key="2">
    <source>
        <dbReference type="ARBA" id="ARBA00022475"/>
    </source>
</evidence>
<name>A0A1Z4BWQ0_9GAMM</name>
<dbReference type="PANTHER" id="PTHR30509:SF9">
    <property type="entry name" value="MULTIDRUG RESISTANCE PROTEIN MDTO"/>
    <property type="match status" value="1"/>
</dbReference>
<evidence type="ECO:0000256" key="1">
    <source>
        <dbReference type="ARBA" id="ARBA00004651"/>
    </source>
</evidence>
<proteinExistence type="inferred from homology"/>
<dbReference type="InterPro" id="IPR049453">
    <property type="entry name" value="Memb_transporter_dom"/>
</dbReference>
<evidence type="ECO:0000256" key="7">
    <source>
        <dbReference type="SAM" id="Phobius"/>
    </source>
</evidence>
<evidence type="ECO:0000259" key="8">
    <source>
        <dbReference type="Pfam" id="PF13515"/>
    </source>
</evidence>
<dbReference type="EMBL" id="PGFZ01000004">
    <property type="protein sequence ID" value="POZ52132.1"/>
    <property type="molecule type" value="Genomic_DNA"/>
</dbReference>
<dbReference type="PANTHER" id="PTHR30509">
    <property type="entry name" value="P-HYDROXYBENZOIC ACID EFFLUX PUMP SUBUNIT-RELATED"/>
    <property type="match status" value="1"/>
</dbReference>